<dbReference type="PANTHER" id="PTHR42941">
    <property type="entry name" value="SLL1037 PROTEIN"/>
    <property type="match status" value="1"/>
</dbReference>
<dbReference type="SUPFAM" id="SSF53850">
    <property type="entry name" value="Periplasmic binding protein-like II"/>
    <property type="match status" value="1"/>
</dbReference>
<reference evidence="2 3" key="1">
    <citation type="submission" date="2016-12" db="EMBL/GenBank/DDBJ databases">
        <title>Comparison of Traditional DNA-DNA Hybridization with In Silico Genomic Analysis.</title>
        <authorList>
            <person name="Nicholson A.C."/>
            <person name="Humrighouse B.W."/>
            <person name="Graziano J."/>
            <person name="Lasker B."/>
            <person name="Whitney A.M."/>
            <person name="Mcquiston J.R."/>
        </authorList>
    </citation>
    <scope>NUCLEOTIDE SEQUENCE [LARGE SCALE GENOMIC DNA]</scope>
    <source>
        <strain evidence="2 3">H2240</strain>
    </source>
</reference>
<keyword evidence="3" id="KW-1185">Reference proteome</keyword>
<feature type="chain" id="PRO_5012307071" evidence="1">
    <location>
        <begin position="29"/>
        <end position="337"/>
    </location>
</feature>
<dbReference type="OrthoDB" id="8111384at2"/>
<name>A0A212AF08_9RHOB</name>
<dbReference type="RefSeq" id="WP_088214359.1">
    <property type="nucleotide sequence ID" value="NZ_NIPW01000006.1"/>
</dbReference>
<dbReference type="NCBIfam" id="TIGR02122">
    <property type="entry name" value="TRAP_TAXI"/>
    <property type="match status" value="1"/>
</dbReference>
<dbReference type="Pfam" id="PF16868">
    <property type="entry name" value="NMT1_3"/>
    <property type="match status" value="1"/>
</dbReference>
<evidence type="ECO:0000256" key="1">
    <source>
        <dbReference type="SAM" id="SignalP"/>
    </source>
</evidence>
<accession>A0A212AF08</accession>
<feature type="signal peptide" evidence="1">
    <location>
        <begin position="1"/>
        <end position="28"/>
    </location>
</feature>
<protein>
    <submittedName>
        <fullName evidence="2">Immunogenic protein</fullName>
    </submittedName>
</protein>
<evidence type="ECO:0000313" key="2">
    <source>
        <dbReference type="EMBL" id="OWJ80032.1"/>
    </source>
</evidence>
<sequence length="337" mass="34715">MRRGLPALLAATLTVSLAVILTGGIASAGTPFTITTGEEGGSYYPIGQTIATAVSGPETEADCPDPMDCGVPGTSVEATTSTGSVANVEALASGKANSGIVQSDVATWAETGTGLWEGRQAATNLRAIATLHSESIHLVTRADSGIRSPADLKGRRVSPGESGSGTAFDAQLVLSAWNVPQEEVTLTPMAARDAAAQLAAGELDAFFFVGGFPAPFIAALAEKTPLALVPLEGFPAEALAVDLGFLGEGVIPGGTYAGVEEDTPTLALGAVWVTRAEEPEELVYALTRALWNDRTRTALDKGPPQGADISIETALDMLQIPLHPGAERYYREAGLLE</sequence>
<gene>
    <name evidence="2" type="ORF">CDV49_04450</name>
</gene>
<dbReference type="Proteomes" id="UP000196878">
    <property type="component" value="Unassembled WGS sequence"/>
</dbReference>
<organism evidence="2 3">
    <name type="scientific">Haematobacter genomosp. 1</name>
    <dbReference type="NCBI Taxonomy" id="366618"/>
    <lineage>
        <taxon>Bacteria</taxon>
        <taxon>Pseudomonadati</taxon>
        <taxon>Pseudomonadota</taxon>
        <taxon>Alphaproteobacteria</taxon>
        <taxon>Rhodobacterales</taxon>
        <taxon>Paracoccaceae</taxon>
        <taxon>Haematobacter</taxon>
    </lineage>
</organism>
<comment type="caution">
    <text evidence="2">The sequence shown here is derived from an EMBL/GenBank/DDBJ whole genome shotgun (WGS) entry which is preliminary data.</text>
</comment>
<proteinExistence type="predicted"/>
<dbReference type="PANTHER" id="PTHR42941:SF1">
    <property type="entry name" value="SLL1037 PROTEIN"/>
    <property type="match status" value="1"/>
</dbReference>
<dbReference type="CDD" id="cd13520">
    <property type="entry name" value="PBP2_TAXI_TRAP"/>
    <property type="match status" value="1"/>
</dbReference>
<keyword evidence="1" id="KW-0732">Signal</keyword>
<dbReference type="Gene3D" id="3.40.190.10">
    <property type="entry name" value="Periplasmic binding protein-like II"/>
    <property type="match status" value="2"/>
</dbReference>
<dbReference type="InterPro" id="IPR011852">
    <property type="entry name" value="TRAP_TAXI"/>
</dbReference>
<dbReference type="AlphaFoldDB" id="A0A212AF08"/>
<evidence type="ECO:0000313" key="3">
    <source>
        <dbReference type="Proteomes" id="UP000196878"/>
    </source>
</evidence>
<dbReference type="EMBL" id="NIPW01000006">
    <property type="protein sequence ID" value="OWJ80032.1"/>
    <property type="molecule type" value="Genomic_DNA"/>
</dbReference>